<dbReference type="PANTHER" id="PTHR12838:SF0">
    <property type="entry name" value="U3 SMALL NUCLEOLAR RNA-ASSOCIATED PROTEIN 11-RELATED"/>
    <property type="match status" value="1"/>
</dbReference>
<reference evidence="7 8" key="2">
    <citation type="submission" date="2018-11" db="EMBL/GenBank/DDBJ databases">
        <authorList>
            <consortium name="Pathogen Informatics"/>
        </authorList>
    </citation>
    <scope>NUCLEOTIDE SEQUENCE [LARGE SCALE GENOMIC DNA]</scope>
</reference>
<accession>A0A0M3K8I6</accession>
<feature type="region of interest" description="Disordered" evidence="6">
    <location>
        <begin position="1"/>
        <end position="33"/>
    </location>
</feature>
<feature type="compositionally biased region" description="Basic residues" evidence="6">
    <location>
        <begin position="1"/>
        <end position="16"/>
    </location>
</feature>
<dbReference type="Proteomes" id="UP000267096">
    <property type="component" value="Unassembled WGS sequence"/>
</dbReference>
<dbReference type="EMBL" id="UYRR01033316">
    <property type="protein sequence ID" value="VDK58457.1"/>
    <property type="molecule type" value="Genomic_DNA"/>
</dbReference>
<evidence type="ECO:0000256" key="1">
    <source>
        <dbReference type="ARBA" id="ARBA00004604"/>
    </source>
</evidence>
<evidence type="ECO:0000256" key="3">
    <source>
        <dbReference type="ARBA" id="ARBA00020121"/>
    </source>
</evidence>
<keyword evidence="4" id="KW-0698">rRNA processing</keyword>
<dbReference type="InterPro" id="IPR007144">
    <property type="entry name" value="SSU_processome_Utp11"/>
</dbReference>
<evidence type="ECO:0000313" key="8">
    <source>
        <dbReference type="Proteomes" id="UP000267096"/>
    </source>
</evidence>
<keyword evidence="5" id="KW-0539">Nucleus</keyword>
<dbReference type="OrthoDB" id="29058at2759"/>
<dbReference type="GO" id="GO:0032040">
    <property type="term" value="C:small-subunit processome"/>
    <property type="evidence" value="ECO:0007669"/>
    <property type="project" value="InterPro"/>
</dbReference>
<dbReference type="AlphaFoldDB" id="A0A0M3K8I6"/>
<sequence length="197" mass="23291">MSSLKRSAKVGQRTHRERSQPEARAQLGHLEKRKDYLQRAKDYNVKKEKLRKLKRAALDKNPDEFHFHMVRSRIEDDGVHHELTPEADEDTKLQKKLSSVKDLKYVRHRLNVENKKIEKLRATLHFADIAVNSNQHTIFVDTEEEAKKFDPIKYFDTPEQLIDRRYNRPRTSTLENQSVINAMSKADVQVRSRQYVS</sequence>
<evidence type="ECO:0000256" key="6">
    <source>
        <dbReference type="SAM" id="MobiDB-lite"/>
    </source>
</evidence>
<comment type="subcellular location">
    <subcellularLocation>
        <location evidence="1">Nucleus</location>
        <location evidence="1">Nucleolus</location>
    </subcellularLocation>
</comment>
<evidence type="ECO:0000256" key="5">
    <source>
        <dbReference type="ARBA" id="ARBA00023242"/>
    </source>
</evidence>
<evidence type="ECO:0000256" key="2">
    <source>
        <dbReference type="ARBA" id="ARBA00008105"/>
    </source>
</evidence>
<proteinExistence type="inferred from homology"/>
<dbReference type="Pfam" id="PF03998">
    <property type="entry name" value="Utp11"/>
    <property type="match status" value="1"/>
</dbReference>
<evidence type="ECO:0000313" key="7">
    <source>
        <dbReference type="EMBL" id="VDK58457.1"/>
    </source>
</evidence>
<dbReference type="GO" id="GO:0006364">
    <property type="term" value="P:rRNA processing"/>
    <property type="evidence" value="ECO:0007669"/>
    <property type="project" value="UniProtKB-KW"/>
</dbReference>
<dbReference type="PIRSF" id="PIRSF015952">
    <property type="entry name" value="U3snoRNP11"/>
    <property type="match status" value="1"/>
</dbReference>
<evidence type="ECO:0000256" key="4">
    <source>
        <dbReference type="ARBA" id="ARBA00022552"/>
    </source>
</evidence>
<protein>
    <recommendedName>
        <fullName evidence="3">Probable U3 small nucleolar RNA-associated protein 11</fullName>
    </recommendedName>
</protein>
<keyword evidence="8" id="KW-1185">Reference proteome</keyword>
<name>A0A0M3K8I6_ANISI</name>
<dbReference type="PANTHER" id="PTHR12838">
    <property type="entry name" value="U3 SMALL NUCLEOLAR RNA-ASSOCIATED PROTEIN 11"/>
    <property type="match status" value="1"/>
</dbReference>
<evidence type="ECO:0000313" key="9">
    <source>
        <dbReference type="WBParaSite" id="ASIM_0001727701-mRNA-1"/>
    </source>
</evidence>
<organism evidence="9">
    <name type="scientific">Anisakis simplex</name>
    <name type="common">Herring worm</name>
    <dbReference type="NCBI Taxonomy" id="6269"/>
    <lineage>
        <taxon>Eukaryota</taxon>
        <taxon>Metazoa</taxon>
        <taxon>Ecdysozoa</taxon>
        <taxon>Nematoda</taxon>
        <taxon>Chromadorea</taxon>
        <taxon>Rhabditida</taxon>
        <taxon>Spirurina</taxon>
        <taxon>Ascaridomorpha</taxon>
        <taxon>Ascaridoidea</taxon>
        <taxon>Anisakidae</taxon>
        <taxon>Anisakis</taxon>
        <taxon>Anisakis simplex complex</taxon>
    </lineage>
</organism>
<gene>
    <name evidence="7" type="ORF">ASIM_LOCUS16684</name>
</gene>
<reference evidence="9" key="1">
    <citation type="submission" date="2017-02" db="UniProtKB">
        <authorList>
            <consortium name="WormBaseParasite"/>
        </authorList>
    </citation>
    <scope>IDENTIFICATION</scope>
</reference>
<comment type="similarity">
    <text evidence="2">Belongs to the UTP11 family.</text>
</comment>
<dbReference type="WBParaSite" id="ASIM_0001727701-mRNA-1">
    <property type="protein sequence ID" value="ASIM_0001727701-mRNA-1"/>
    <property type="gene ID" value="ASIM_0001727701"/>
</dbReference>